<evidence type="ECO:0000313" key="5">
    <source>
        <dbReference type="Proteomes" id="UP000265419"/>
    </source>
</evidence>
<feature type="compositionally biased region" description="Basic and acidic residues" evidence="2">
    <location>
        <begin position="1"/>
        <end position="13"/>
    </location>
</feature>
<dbReference type="InterPro" id="IPR027417">
    <property type="entry name" value="P-loop_NTPase"/>
</dbReference>
<dbReference type="EMBL" id="QQXK01000019">
    <property type="protein sequence ID" value="RII41915.1"/>
    <property type="molecule type" value="Genomic_DNA"/>
</dbReference>
<reference evidence="4 5" key="1">
    <citation type="submission" date="2018-07" db="EMBL/GenBank/DDBJ databases">
        <title>Arthrobacter sp. nov., isolated from raw cow's milk with high bacterial count.</title>
        <authorList>
            <person name="Hahne J."/>
            <person name="Isele D."/>
            <person name="Lipski A."/>
        </authorList>
    </citation>
    <scope>NUCLEOTIDE SEQUENCE [LARGE SCALE GENOMIC DNA]</scope>
    <source>
        <strain evidence="4 5">JZ R-35</strain>
    </source>
</reference>
<feature type="domain" description="Rad50/SbcC-type AAA" evidence="3">
    <location>
        <begin position="63"/>
        <end position="151"/>
    </location>
</feature>
<keyword evidence="1" id="KW-0175">Coiled coil</keyword>
<evidence type="ECO:0000259" key="3">
    <source>
        <dbReference type="Pfam" id="PF13476"/>
    </source>
</evidence>
<dbReference type="GO" id="GO:0006302">
    <property type="term" value="P:double-strand break repair"/>
    <property type="evidence" value="ECO:0007669"/>
    <property type="project" value="InterPro"/>
</dbReference>
<dbReference type="InterPro" id="IPR038729">
    <property type="entry name" value="Rad50/SbcC_AAA"/>
</dbReference>
<protein>
    <recommendedName>
        <fullName evidence="3">Rad50/SbcC-type AAA domain-containing protein</fullName>
    </recommendedName>
</protein>
<feature type="coiled-coil region" evidence="1">
    <location>
        <begin position="254"/>
        <end position="281"/>
    </location>
</feature>
<proteinExistence type="predicted"/>
<dbReference type="AlphaFoldDB" id="A0A399J8M6"/>
<feature type="region of interest" description="Disordered" evidence="2">
    <location>
        <begin position="1"/>
        <end position="51"/>
    </location>
</feature>
<dbReference type="SUPFAM" id="SSF52540">
    <property type="entry name" value="P-loop containing nucleoside triphosphate hydrolases"/>
    <property type="match status" value="1"/>
</dbReference>
<dbReference type="GO" id="GO:0016887">
    <property type="term" value="F:ATP hydrolysis activity"/>
    <property type="evidence" value="ECO:0007669"/>
    <property type="project" value="InterPro"/>
</dbReference>
<sequence>MARERTTRTEIRRPSTCRRRVEPAGASGTHPGSSPGAPRAVPTPSPRRKPMSKIVSLTTTDFKRARRVDITPEGNVVILSGNNGEGKSSVLDSIAAALGGYNAKITPKPIRDGADRAEIVLETEELIVTRVFTESDSRLVVKSKDGATYSKGQAKLDEIVGKLALDPLAFTQLSDRDQLAQLLALVDLPFDLAELDARRAATFAERTEVNRRVKTGEGYVASLPQVPADTPDEEVSAAGLIAELQAANAGRAAYAQAEQDVTVAQRRVREAEHELERLRADALVNAERLASLPAPTADPAEIQERIAASDTINAAVRAKRERAAAEHQLAELRKQADIMTAALTAFDKEKAAGLAAAEFPVDGLGFDTQGVTFQGVPFKQASSAEQIRVSMAMAMALNPGLRVIRIADGSLLDPRSLALIKEQAEAHDFQIWIEMVGPREDGYVIEDGEIVAPADAASAA</sequence>
<evidence type="ECO:0000313" key="4">
    <source>
        <dbReference type="EMBL" id="RII41915.1"/>
    </source>
</evidence>
<gene>
    <name evidence="4" type="ORF">DWB68_10335</name>
</gene>
<accession>A0A399J8M6</accession>
<evidence type="ECO:0000256" key="1">
    <source>
        <dbReference type="SAM" id="Coils"/>
    </source>
</evidence>
<organism evidence="4 5">
    <name type="scientific">Galactobacter valiniphilus</name>
    <dbReference type="NCBI Taxonomy" id="2676122"/>
    <lineage>
        <taxon>Bacteria</taxon>
        <taxon>Bacillati</taxon>
        <taxon>Actinomycetota</taxon>
        <taxon>Actinomycetes</taxon>
        <taxon>Micrococcales</taxon>
        <taxon>Micrococcaceae</taxon>
        <taxon>Galactobacter</taxon>
    </lineage>
</organism>
<keyword evidence="5" id="KW-1185">Reference proteome</keyword>
<name>A0A399J8M6_9MICC</name>
<dbReference type="Proteomes" id="UP000265419">
    <property type="component" value="Unassembled WGS sequence"/>
</dbReference>
<feature type="coiled-coil region" evidence="1">
    <location>
        <begin position="315"/>
        <end position="342"/>
    </location>
</feature>
<dbReference type="Pfam" id="PF13476">
    <property type="entry name" value="AAA_23"/>
    <property type="match status" value="1"/>
</dbReference>
<dbReference type="Gene3D" id="3.40.50.300">
    <property type="entry name" value="P-loop containing nucleotide triphosphate hydrolases"/>
    <property type="match status" value="1"/>
</dbReference>
<comment type="caution">
    <text evidence="4">The sequence shown here is derived from an EMBL/GenBank/DDBJ whole genome shotgun (WGS) entry which is preliminary data.</text>
</comment>
<evidence type="ECO:0000256" key="2">
    <source>
        <dbReference type="SAM" id="MobiDB-lite"/>
    </source>
</evidence>